<evidence type="ECO:0000313" key="1">
    <source>
        <dbReference type="EMBL" id="MUL39436.1"/>
    </source>
</evidence>
<dbReference type="Proteomes" id="UP000441797">
    <property type="component" value="Unassembled WGS sequence"/>
</dbReference>
<keyword evidence="2" id="KW-1185">Reference proteome</keyword>
<accession>A0A6N8G7B5</accession>
<evidence type="ECO:0000313" key="2">
    <source>
        <dbReference type="Proteomes" id="UP000441797"/>
    </source>
</evidence>
<reference evidence="1 2" key="1">
    <citation type="journal article" date="2019" name="Front. Microbiol.">
        <title>Genomic Features for Desiccation Tolerance and Sugar Biosynthesis in the Extremophile Gloeocapsopsis sp. UTEX B3054.</title>
        <authorList>
            <person name="Urrejola C."/>
            <person name="Alcorta J."/>
            <person name="Salas L."/>
            <person name="Vasquez M."/>
            <person name="Polz M.F."/>
            <person name="Vicuna R."/>
            <person name="Diez B."/>
        </authorList>
    </citation>
    <scope>NUCLEOTIDE SEQUENCE [LARGE SCALE GENOMIC DNA]</scope>
    <source>
        <strain evidence="1 2">1H9</strain>
    </source>
</reference>
<sequence length="177" mass="19879">MSSEKRAEFDEFCRFGRNCTDIWRMLVNEGHTISVAAVAAWRRATYPTGEQAKILNGLAQVYDGLEGDRSLQTVEGIAITLIRQITQIYLQAPNKLDPAILKLFVLLPSLMRECRSSAAQREQLRFITDRAALEIAGGQRVCDILVQTFEGTSFEDALREAIRGAMLQIEQEAKSQQ</sequence>
<dbReference type="AlphaFoldDB" id="A0A6N8G7B5"/>
<dbReference type="EMBL" id="NAPY01000082">
    <property type="protein sequence ID" value="MUL39436.1"/>
    <property type="molecule type" value="Genomic_DNA"/>
</dbReference>
<gene>
    <name evidence="1" type="ORF">BWI75_24990</name>
</gene>
<name>A0A6N8G7B5_9CHRO</name>
<dbReference type="RefSeq" id="WP_155707497.1">
    <property type="nucleotide sequence ID" value="NZ_CAWPEY010000091.1"/>
</dbReference>
<comment type="caution">
    <text evidence="1">The sequence shown here is derived from an EMBL/GenBank/DDBJ whole genome shotgun (WGS) entry which is preliminary data.</text>
</comment>
<protein>
    <submittedName>
        <fullName evidence="1">Uncharacterized protein</fullName>
    </submittedName>
</protein>
<proteinExistence type="predicted"/>
<organism evidence="1 2">
    <name type="scientific">Gloeocapsopsis dulcis AAB1 = 1H9</name>
    <dbReference type="NCBI Taxonomy" id="1433147"/>
    <lineage>
        <taxon>Bacteria</taxon>
        <taxon>Bacillati</taxon>
        <taxon>Cyanobacteriota</taxon>
        <taxon>Cyanophyceae</taxon>
        <taxon>Oscillatoriophycideae</taxon>
        <taxon>Chroococcales</taxon>
        <taxon>Chroococcaceae</taxon>
        <taxon>Gloeocapsopsis</taxon>
        <taxon>Gloeocapsopsis dulcis</taxon>
    </lineage>
</organism>
<dbReference type="OrthoDB" id="583127at2"/>